<accession>A0A3G3LYW1</accession>
<dbReference type="RefSeq" id="YP_010676666.1">
    <property type="nucleotide sequence ID" value="NC_071014.1"/>
</dbReference>
<gene>
    <name evidence="1" type="primary">91</name>
    <name evidence="1" type="ORF">PBI_CANTARE_91</name>
</gene>
<keyword evidence="2" id="KW-1185">Reference proteome</keyword>
<sequence>MFKNTIAHEAIVTIAQATDKELYGLEFRAFSLSRRIEEYKSYINKYKTGATVDRFLVQRKEAQAELAVVVAEVEKLNGVFKALGGWERYIIVPGGHIHNYGCTTLYATTQTVEAYMYSAEKVESLIEKAGDRACTVCFPDAPVNKPSTIEQFVKEREQREAEAKARAEKKAKAQSEAIVREDGKVAFKTLRALTNEISWQMGSYVGLAGYTANFGDIFGHGKIEMNPETPEEYRARFAPQMANYKKTIEGLVALAEANGHDVTEYVAKTFTKKIKEQIKECKKYPSGVVFPEGFTDKF</sequence>
<dbReference type="GeneID" id="77953027"/>
<name>A0A3G3LYW1_9CAUD</name>
<protein>
    <submittedName>
        <fullName evidence="1">Uncharacterized protein</fullName>
    </submittedName>
</protein>
<dbReference type="EMBL" id="MK016493">
    <property type="protein sequence ID" value="AYQ99311.1"/>
    <property type="molecule type" value="Genomic_DNA"/>
</dbReference>
<dbReference type="Proteomes" id="UP000279277">
    <property type="component" value="Segment"/>
</dbReference>
<evidence type="ECO:0000313" key="2">
    <source>
        <dbReference type="Proteomes" id="UP000279277"/>
    </source>
</evidence>
<reference evidence="1 2" key="1">
    <citation type="submission" date="2018-10" db="EMBL/GenBank/DDBJ databases">
        <authorList>
            <person name="Zack K."/>
            <person name="Garlena R.A."/>
            <person name="Russell D.A."/>
            <person name="Pope W.H."/>
            <person name="Jacobs-Sera D."/>
            <person name="Hatfull G.F."/>
        </authorList>
    </citation>
    <scope>NUCLEOTIDE SEQUENCE [LARGE SCALE GENOMIC DNA]</scope>
</reference>
<evidence type="ECO:0000313" key="1">
    <source>
        <dbReference type="EMBL" id="AYQ99311.1"/>
    </source>
</evidence>
<organism evidence="1 2">
    <name type="scientific">Brevibacterium phage Cantare</name>
    <dbReference type="NCBI Taxonomy" id="2338395"/>
    <lineage>
        <taxon>Viruses</taxon>
        <taxon>Duplodnaviria</taxon>
        <taxon>Heunggongvirae</taxon>
        <taxon>Uroviricota</taxon>
        <taxon>Caudoviricetes</taxon>
        <taxon>Cantarevirus</taxon>
        <taxon>Cantarevirus cantare</taxon>
    </lineage>
</organism>
<dbReference type="KEGG" id="vg:77953027"/>
<proteinExistence type="predicted"/>